<dbReference type="AlphaFoldDB" id="A0A1H6XCK2"/>
<dbReference type="Gene3D" id="2.102.10.10">
    <property type="entry name" value="Rieske [2Fe-2S] iron-sulphur domain"/>
    <property type="match status" value="1"/>
</dbReference>
<dbReference type="STRING" id="402734.SAMN05660918_2812"/>
<dbReference type="RefSeq" id="WP_091315164.1">
    <property type="nucleotide sequence ID" value="NZ_CBCSJU010000003.1"/>
</dbReference>
<protein>
    <submittedName>
        <fullName evidence="6">Rieske [2Fe-2S] domain-containing protein</fullName>
    </submittedName>
</protein>
<dbReference type="EMBL" id="FNYA01000008">
    <property type="protein sequence ID" value="SEJ26911.1"/>
    <property type="molecule type" value="Genomic_DNA"/>
</dbReference>
<proteinExistence type="predicted"/>
<gene>
    <name evidence="6" type="ORF">SAMN05660918_2812</name>
</gene>
<dbReference type="Proteomes" id="UP000199702">
    <property type="component" value="Unassembled WGS sequence"/>
</dbReference>
<accession>A0A1H6XCK2</accession>
<organism evidence="6 7">
    <name type="scientific">Flavobacterium terrigena</name>
    <dbReference type="NCBI Taxonomy" id="402734"/>
    <lineage>
        <taxon>Bacteria</taxon>
        <taxon>Pseudomonadati</taxon>
        <taxon>Bacteroidota</taxon>
        <taxon>Flavobacteriia</taxon>
        <taxon>Flavobacteriales</taxon>
        <taxon>Flavobacteriaceae</taxon>
        <taxon>Flavobacterium</taxon>
    </lineage>
</organism>
<evidence type="ECO:0000259" key="5">
    <source>
        <dbReference type="PROSITE" id="PS51296"/>
    </source>
</evidence>
<keyword evidence="4" id="KW-0411">Iron-sulfur</keyword>
<dbReference type="SUPFAM" id="SSF50022">
    <property type="entry name" value="ISP domain"/>
    <property type="match status" value="1"/>
</dbReference>
<sequence length="146" mass="16223">MNRKDFLKTCGFGCLATITGISLLQSCSSSQVLSKEIKGSDILVPISDFETTSNGKTEYKKYVIIQNEILQFPICVYRFNENEYKALLMKCTHQGAELQVYGDKLQCAAHGSEFSNIGTVESGPANTDLRNFPITIENNILKISLK</sequence>
<dbReference type="PROSITE" id="PS51296">
    <property type="entry name" value="RIESKE"/>
    <property type="match status" value="1"/>
</dbReference>
<evidence type="ECO:0000313" key="7">
    <source>
        <dbReference type="Proteomes" id="UP000199702"/>
    </source>
</evidence>
<evidence type="ECO:0000256" key="2">
    <source>
        <dbReference type="ARBA" id="ARBA00022723"/>
    </source>
</evidence>
<dbReference type="InterPro" id="IPR017941">
    <property type="entry name" value="Rieske_2Fe-2S"/>
</dbReference>
<keyword evidence="3" id="KW-0408">Iron</keyword>
<name>A0A1H6XCK2_9FLAO</name>
<evidence type="ECO:0000313" key="6">
    <source>
        <dbReference type="EMBL" id="SEJ26911.1"/>
    </source>
</evidence>
<dbReference type="GO" id="GO:0046872">
    <property type="term" value="F:metal ion binding"/>
    <property type="evidence" value="ECO:0007669"/>
    <property type="project" value="UniProtKB-KW"/>
</dbReference>
<keyword evidence="2" id="KW-0479">Metal-binding</keyword>
<dbReference type="GO" id="GO:0051537">
    <property type="term" value="F:2 iron, 2 sulfur cluster binding"/>
    <property type="evidence" value="ECO:0007669"/>
    <property type="project" value="UniProtKB-KW"/>
</dbReference>
<dbReference type="PROSITE" id="PS51257">
    <property type="entry name" value="PROKAR_LIPOPROTEIN"/>
    <property type="match status" value="1"/>
</dbReference>
<reference evidence="7" key="1">
    <citation type="submission" date="2016-10" db="EMBL/GenBank/DDBJ databases">
        <authorList>
            <person name="Varghese N."/>
            <person name="Submissions S."/>
        </authorList>
    </citation>
    <scope>NUCLEOTIDE SEQUENCE [LARGE SCALE GENOMIC DNA]</scope>
    <source>
        <strain evidence="7">DSM 17934</strain>
    </source>
</reference>
<evidence type="ECO:0000256" key="1">
    <source>
        <dbReference type="ARBA" id="ARBA00022714"/>
    </source>
</evidence>
<evidence type="ECO:0000256" key="4">
    <source>
        <dbReference type="ARBA" id="ARBA00023014"/>
    </source>
</evidence>
<dbReference type="OrthoDB" id="165343at2"/>
<keyword evidence="1" id="KW-0001">2Fe-2S</keyword>
<evidence type="ECO:0000256" key="3">
    <source>
        <dbReference type="ARBA" id="ARBA00023004"/>
    </source>
</evidence>
<dbReference type="Pfam" id="PF00355">
    <property type="entry name" value="Rieske"/>
    <property type="match status" value="1"/>
</dbReference>
<dbReference type="CDD" id="cd03467">
    <property type="entry name" value="Rieske"/>
    <property type="match status" value="1"/>
</dbReference>
<keyword evidence="7" id="KW-1185">Reference proteome</keyword>
<feature type="domain" description="Rieske" evidence="5">
    <location>
        <begin position="61"/>
        <end position="143"/>
    </location>
</feature>
<dbReference type="InterPro" id="IPR036922">
    <property type="entry name" value="Rieske_2Fe-2S_sf"/>
</dbReference>